<dbReference type="InterPro" id="IPR001190">
    <property type="entry name" value="SRCR"/>
</dbReference>
<feature type="signal peptide" evidence="1">
    <location>
        <begin position="1"/>
        <end position="27"/>
    </location>
</feature>
<keyword evidence="4" id="KW-1185">Reference proteome</keyword>
<organism evidence="3 4">
    <name type="scientific">Micromonospora olivasterospora</name>
    <dbReference type="NCBI Taxonomy" id="1880"/>
    <lineage>
        <taxon>Bacteria</taxon>
        <taxon>Bacillati</taxon>
        <taxon>Actinomycetota</taxon>
        <taxon>Actinomycetes</taxon>
        <taxon>Micromonosporales</taxon>
        <taxon>Micromonosporaceae</taxon>
        <taxon>Micromonospora</taxon>
    </lineage>
</organism>
<dbReference type="Proteomes" id="UP000319825">
    <property type="component" value="Unassembled WGS sequence"/>
</dbReference>
<accession>A0A562I4B4</accession>
<protein>
    <recommendedName>
        <fullName evidence="2">SRCR domain-containing protein</fullName>
    </recommendedName>
</protein>
<comment type="caution">
    <text evidence="3">The sequence shown here is derived from an EMBL/GenBank/DDBJ whole genome shotgun (WGS) entry which is preliminary data.</text>
</comment>
<dbReference type="PROSITE" id="PS50287">
    <property type="entry name" value="SRCR_2"/>
    <property type="match status" value="1"/>
</dbReference>
<dbReference type="AlphaFoldDB" id="A0A562I4B4"/>
<evidence type="ECO:0000313" key="3">
    <source>
        <dbReference type="EMBL" id="TWH65867.1"/>
    </source>
</evidence>
<dbReference type="EMBL" id="VLKE01000001">
    <property type="protein sequence ID" value="TWH65867.1"/>
    <property type="molecule type" value="Genomic_DNA"/>
</dbReference>
<feature type="domain" description="SRCR" evidence="2">
    <location>
        <begin position="33"/>
        <end position="68"/>
    </location>
</feature>
<dbReference type="GO" id="GO:0016020">
    <property type="term" value="C:membrane"/>
    <property type="evidence" value="ECO:0007669"/>
    <property type="project" value="InterPro"/>
</dbReference>
<evidence type="ECO:0000259" key="2">
    <source>
        <dbReference type="PROSITE" id="PS50287"/>
    </source>
</evidence>
<reference evidence="3 4" key="1">
    <citation type="submission" date="2019-07" db="EMBL/GenBank/DDBJ databases">
        <title>R&amp;d 2014.</title>
        <authorList>
            <person name="Klenk H.-P."/>
        </authorList>
    </citation>
    <scope>NUCLEOTIDE SEQUENCE [LARGE SCALE GENOMIC DNA]</scope>
    <source>
        <strain evidence="3 4">DSM 43868</strain>
    </source>
</reference>
<keyword evidence="1" id="KW-0732">Signal</keyword>
<name>A0A562I4B4_MICOL</name>
<evidence type="ECO:0000313" key="4">
    <source>
        <dbReference type="Proteomes" id="UP000319825"/>
    </source>
</evidence>
<gene>
    <name evidence="3" type="ORF">JD77_00807</name>
</gene>
<feature type="chain" id="PRO_5022216604" description="SRCR domain-containing protein" evidence="1">
    <location>
        <begin position="28"/>
        <end position="139"/>
    </location>
</feature>
<evidence type="ECO:0000256" key="1">
    <source>
        <dbReference type="SAM" id="SignalP"/>
    </source>
</evidence>
<sequence>MTRGKKLVATAGLSAAFVLGFASTAHALGSGPLNLDNGTGHFSGQWEFYPQGTGHGGLHVWGSVCDDSADGNGVYGQGRVHGLSWSSQRGDSNGSAAGCGSENREFYDSATTYSSYGYYQVCTDDLGSDTCDVSARLNR</sequence>
<proteinExistence type="predicted"/>